<keyword evidence="1" id="KW-1185">Reference proteome</keyword>
<protein>
    <submittedName>
        <fullName evidence="2">Uncharacterized protein</fullName>
    </submittedName>
</protein>
<organism evidence="1 2">
    <name type="scientific">Parascaris univalens</name>
    <name type="common">Nematode worm</name>
    <dbReference type="NCBI Taxonomy" id="6257"/>
    <lineage>
        <taxon>Eukaryota</taxon>
        <taxon>Metazoa</taxon>
        <taxon>Ecdysozoa</taxon>
        <taxon>Nematoda</taxon>
        <taxon>Chromadorea</taxon>
        <taxon>Rhabditida</taxon>
        <taxon>Spirurina</taxon>
        <taxon>Ascaridomorpha</taxon>
        <taxon>Ascaridoidea</taxon>
        <taxon>Ascarididae</taxon>
        <taxon>Parascaris</taxon>
    </lineage>
</organism>
<name>A0A915AYV4_PARUN</name>
<evidence type="ECO:0000313" key="2">
    <source>
        <dbReference type="WBParaSite" id="PgR019_g043_t02"/>
    </source>
</evidence>
<accession>A0A915AYV4</accession>
<reference evidence="2" key="1">
    <citation type="submission" date="2022-11" db="UniProtKB">
        <authorList>
            <consortium name="WormBaseParasite"/>
        </authorList>
    </citation>
    <scope>IDENTIFICATION</scope>
</reference>
<dbReference type="Proteomes" id="UP000887569">
    <property type="component" value="Unplaced"/>
</dbReference>
<evidence type="ECO:0000313" key="1">
    <source>
        <dbReference type="Proteomes" id="UP000887569"/>
    </source>
</evidence>
<dbReference type="WBParaSite" id="PgR019_g043_t02">
    <property type="protein sequence ID" value="PgR019_g043_t02"/>
    <property type="gene ID" value="PgR019_g043"/>
</dbReference>
<dbReference type="AlphaFoldDB" id="A0A915AYV4"/>
<sequence>MHIRKMNDETINATTSMHSTTISDITSGVSSTLGAGVAACSAGRSTTAIDFVPSVYQ</sequence>
<proteinExistence type="predicted"/>